<dbReference type="AlphaFoldDB" id="A0A327JUS5"/>
<dbReference type="PANTHER" id="PTHR40112:SF1">
    <property type="entry name" value="H2HPP ISOMERASE"/>
    <property type="match status" value="1"/>
</dbReference>
<feature type="domain" description="Cupin type-2" evidence="1">
    <location>
        <begin position="5"/>
        <end position="61"/>
    </location>
</feature>
<gene>
    <name evidence="2" type="ORF">CH339_01360</name>
</gene>
<accession>A0A327JUS5</accession>
<dbReference type="OrthoDB" id="9811153at2"/>
<dbReference type="InterPro" id="IPR011051">
    <property type="entry name" value="RmlC_Cupin_sf"/>
</dbReference>
<dbReference type="InterPro" id="IPR025499">
    <property type="entry name" value="KdgF"/>
</dbReference>
<evidence type="ECO:0000313" key="2">
    <source>
        <dbReference type="EMBL" id="RAI30249.1"/>
    </source>
</evidence>
<dbReference type="SUPFAM" id="SSF51182">
    <property type="entry name" value="RmlC-like cupins"/>
    <property type="match status" value="1"/>
</dbReference>
<keyword evidence="3" id="KW-1185">Reference proteome</keyword>
<dbReference type="PANTHER" id="PTHR40112">
    <property type="entry name" value="H2HPP ISOMERASE"/>
    <property type="match status" value="1"/>
</dbReference>
<dbReference type="InterPro" id="IPR013096">
    <property type="entry name" value="Cupin_2"/>
</dbReference>
<name>A0A327JUS5_9HYPH</name>
<sequence length="78" mass="8497">MVVAFTFEEGGIGEAHSHPHVQSTYVEDGRFAFSVDGEAFEVTKGDSFVIPSGAVHGCTCLEAGRLIDCFMPRRDDFL</sequence>
<dbReference type="PIRSF" id="PIRSF029883">
    <property type="entry name" value="KdgF"/>
    <property type="match status" value="1"/>
</dbReference>
<organism evidence="2 3">
    <name type="scientific">Rhodobium orientis</name>
    <dbReference type="NCBI Taxonomy" id="34017"/>
    <lineage>
        <taxon>Bacteria</taxon>
        <taxon>Pseudomonadati</taxon>
        <taxon>Pseudomonadota</taxon>
        <taxon>Alphaproteobacteria</taxon>
        <taxon>Hyphomicrobiales</taxon>
        <taxon>Rhodobiaceae</taxon>
        <taxon>Rhodobium</taxon>
    </lineage>
</organism>
<dbReference type="Proteomes" id="UP000249299">
    <property type="component" value="Unassembled WGS sequence"/>
</dbReference>
<comment type="caution">
    <text evidence="2">The sequence shown here is derived from an EMBL/GenBank/DDBJ whole genome shotgun (WGS) entry which is preliminary data.</text>
</comment>
<protein>
    <submittedName>
        <fullName evidence="2">Cupin</fullName>
    </submittedName>
</protein>
<dbReference type="InterPro" id="IPR014710">
    <property type="entry name" value="RmlC-like_jellyroll"/>
</dbReference>
<evidence type="ECO:0000259" key="1">
    <source>
        <dbReference type="Pfam" id="PF07883"/>
    </source>
</evidence>
<dbReference type="InterPro" id="IPR052535">
    <property type="entry name" value="Bacilysin_H2HPP_isomerase"/>
</dbReference>
<dbReference type="Gene3D" id="2.60.120.10">
    <property type="entry name" value="Jelly Rolls"/>
    <property type="match status" value="1"/>
</dbReference>
<dbReference type="Pfam" id="PF07883">
    <property type="entry name" value="Cupin_2"/>
    <property type="match status" value="1"/>
</dbReference>
<dbReference type="EMBL" id="NPEV01000001">
    <property type="protein sequence ID" value="RAI30249.1"/>
    <property type="molecule type" value="Genomic_DNA"/>
</dbReference>
<reference evidence="2 3" key="1">
    <citation type="submission" date="2017-07" db="EMBL/GenBank/DDBJ databases">
        <title>Draft Genome Sequences of Select Purple Nonsulfur Bacteria.</title>
        <authorList>
            <person name="Lasarre B."/>
            <person name="Mckinlay J.B."/>
        </authorList>
    </citation>
    <scope>NUCLEOTIDE SEQUENCE [LARGE SCALE GENOMIC DNA]</scope>
    <source>
        <strain evidence="2 3">DSM 11290</strain>
    </source>
</reference>
<dbReference type="CDD" id="cd02238">
    <property type="entry name" value="cupin_KdgF"/>
    <property type="match status" value="1"/>
</dbReference>
<evidence type="ECO:0000313" key="3">
    <source>
        <dbReference type="Proteomes" id="UP000249299"/>
    </source>
</evidence>
<proteinExistence type="predicted"/>